<name>A0A914DHS4_9BILA</name>
<evidence type="ECO:0000313" key="2">
    <source>
        <dbReference type="WBParaSite" id="ACRNAN_scaffold2508.g24410.t1"/>
    </source>
</evidence>
<proteinExistence type="predicted"/>
<organism evidence="1 2">
    <name type="scientific">Acrobeloides nanus</name>
    <dbReference type="NCBI Taxonomy" id="290746"/>
    <lineage>
        <taxon>Eukaryota</taxon>
        <taxon>Metazoa</taxon>
        <taxon>Ecdysozoa</taxon>
        <taxon>Nematoda</taxon>
        <taxon>Chromadorea</taxon>
        <taxon>Rhabditida</taxon>
        <taxon>Tylenchina</taxon>
        <taxon>Cephalobomorpha</taxon>
        <taxon>Cephaloboidea</taxon>
        <taxon>Cephalobidae</taxon>
        <taxon>Acrobeloides</taxon>
    </lineage>
</organism>
<accession>A0A914DHS4</accession>
<reference evidence="2" key="1">
    <citation type="submission" date="2022-11" db="UniProtKB">
        <authorList>
            <consortium name="WormBaseParasite"/>
        </authorList>
    </citation>
    <scope>IDENTIFICATION</scope>
</reference>
<sequence>MEAWYPSQAVLQNSIERVKKFAARFATNDFRFSTHYTSLLDNLNWIPLSRLAMEKRAVLAHHYANGRRQISDNAFVLKSSLNFHQSVRTGHGLELVLPATSLEAVVRSSSVNSARRIWNELSAEVATTHDLCQFKRLIRSPEVYAALSRNVIRKVQSVILIQDRAALLYFIY</sequence>
<dbReference type="Proteomes" id="UP000887540">
    <property type="component" value="Unplaced"/>
</dbReference>
<dbReference type="AlphaFoldDB" id="A0A914DHS4"/>
<evidence type="ECO:0000313" key="1">
    <source>
        <dbReference type="Proteomes" id="UP000887540"/>
    </source>
</evidence>
<protein>
    <submittedName>
        <fullName evidence="2">Uncharacterized protein</fullName>
    </submittedName>
</protein>
<keyword evidence="1" id="KW-1185">Reference proteome</keyword>
<dbReference type="WBParaSite" id="ACRNAN_scaffold2508.g24410.t1">
    <property type="protein sequence ID" value="ACRNAN_scaffold2508.g24410.t1"/>
    <property type="gene ID" value="ACRNAN_scaffold2508.g24410"/>
</dbReference>